<keyword evidence="13" id="KW-1185">Reference proteome</keyword>
<feature type="domain" description="HAMP" evidence="11">
    <location>
        <begin position="324"/>
        <end position="377"/>
    </location>
</feature>
<evidence type="ECO:0000313" key="13">
    <source>
        <dbReference type="Proteomes" id="UP000317730"/>
    </source>
</evidence>
<dbReference type="PROSITE" id="PS50885">
    <property type="entry name" value="HAMP"/>
    <property type="match status" value="1"/>
</dbReference>
<evidence type="ECO:0000256" key="8">
    <source>
        <dbReference type="ARBA" id="ARBA00022840"/>
    </source>
</evidence>
<evidence type="ECO:0000256" key="6">
    <source>
        <dbReference type="ARBA" id="ARBA00022741"/>
    </source>
</evidence>
<keyword evidence="4" id="KW-0597">Phosphoprotein</keyword>
<keyword evidence="9" id="KW-0812">Transmembrane</keyword>
<dbReference type="Gene3D" id="3.30.565.10">
    <property type="entry name" value="Histidine kinase-like ATPase, C-terminal domain"/>
    <property type="match status" value="1"/>
</dbReference>
<accession>A0A4Y3TUJ9</accession>
<keyword evidence="9" id="KW-1133">Transmembrane helix</keyword>
<dbReference type="GO" id="GO:0005524">
    <property type="term" value="F:ATP binding"/>
    <property type="evidence" value="ECO:0007669"/>
    <property type="project" value="UniProtKB-KW"/>
</dbReference>
<dbReference type="PANTHER" id="PTHR41523">
    <property type="entry name" value="TWO-COMPONENT SYSTEM SENSOR PROTEIN"/>
    <property type="match status" value="1"/>
</dbReference>
<comment type="subcellular location">
    <subcellularLocation>
        <location evidence="2">Membrane</location>
    </subcellularLocation>
</comment>
<dbReference type="GO" id="GO:0007165">
    <property type="term" value="P:signal transduction"/>
    <property type="evidence" value="ECO:0007669"/>
    <property type="project" value="InterPro"/>
</dbReference>
<dbReference type="Proteomes" id="UP000317730">
    <property type="component" value="Unassembled WGS sequence"/>
</dbReference>
<dbReference type="Pfam" id="PF07568">
    <property type="entry name" value="HisKA_2"/>
    <property type="match status" value="1"/>
</dbReference>
<dbReference type="InterPro" id="IPR005467">
    <property type="entry name" value="His_kinase_dom"/>
</dbReference>
<keyword evidence="7" id="KW-0418">Kinase</keyword>
<feature type="transmembrane region" description="Helical" evidence="9">
    <location>
        <begin position="33"/>
        <end position="53"/>
    </location>
</feature>
<dbReference type="EMBL" id="BJMV01000001">
    <property type="protein sequence ID" value="GEB84650.1"/>
    <property type="molecule type" value="Genomic_DNA"/>
</dbReference>
<name>A0A4Y3TUJ9_9PROT</name>
<proteinExistence type="predicted"/>
<dbReference type="InterPro" id="IPR011495">
    <property type="entry name" value="Sig_transdc_His_kin_sub2_dim/P"/>
</dbReference>
<reference evidence="12 13" key="1">
    <citation type="submission" date="2019-06" db="EMBL/GenBank/DDBJ databases">
        <title>Whole genome shotgun sequence of Acetobacter peroxydans NBRC 13755.</title>
        <authorList>
            <person name="Hosoyama A."/>
            <person name="Uohara A."/>
            <person name="Ohji S."/>
            <person name="Ichikawa N."/>
        </authorList>
    </citation>
    <scope>NUCLEOTIDE SEQUENCE [LARGE SCALE GENOMIC DNA]</scope>
    <source>
        <strain evidence="12 13">NBRC 13755</strain>
    </source>
</reference>
<evidence type="ECO:0000259" key="10">
    <source>
        <dbReference type="PROSITE" id="PS50109"/>
    </source>
</evidence>
<evidence type="ECO:0000256" key="1">
    <source>
        <dbReference type="ARBA" id="ARBA00000085"/>
    </source>
</evidence>
<dbReference type="Pfam" id="PF02518">
    <property type="entry name" value="HATPase_c"/>
    <property type="match status" value="1"/>
</dbReference>
<comment type="catalytic activity">
    <reaction evidence="1">
        <text>ATP + protein L-histidine = ADP + protein N-phospho-L-histidine.</text>
        <dbReference type="EC" id="2.7.13.3"/>
    </reaction>
</comment>
<dbReference type="GO" id="GO:0016020">
    <property type="term" value="C:membrane"/>
    <property type="evidence" value="ECO:0007669"/>
    <property type="project" value="UniProtKB-SubCell"/>
</dbReference>
<evidence type="ECO:0000313" key="12">
    <source>
        <dbReference type="EMBL" id="GEB84650.1"/>
    </source>
</evidence>
<dbReference type="SMART" id="SM00387">
    <property type="entry name" value="HATPase_c"/>
    <property type="match status" value="1"/>
</dbReference>
<keyword evidence="9" id="KW-0472">Membrane</keyword>
<keyword evidence="8" id="KW-0067">ATP-binding</keyword>
<evidence type="ECO:0000256" key="9">
    <source>
        <dbReference type="SAM" id="Phobius"/>
    </source>
</evidence>
<feature type="domain" description="Histidine kinase" evidence="10">
    <location>
        <begin position="392"/>
        <end position="585"/>
    </location>
</feature>
<dbReference type="Gene3D" id="3.30.450.20">
    <property type="entry name" value="PAS domain"/>
    <property type="match status" value="1"/>
</dbReference>
<dbReference type="GO" id="GO:0004673">
    <property type="term" value="F:protein histidine kinase activity"/>
    <property type="evidence" value="ECO:0007669"/>
    <property type="project" value="UniProtKB-EC"/>
</dbReference>
<evidence type="ECO:0000256" key="2">
    <source>
        <dbReference type="ARBA" id="ARBA00004370"/>
    </source>
</evidence>
<keyword evidence="5" id="KW-0808">Transferase</keyword>
<comment type="caution">
    <text evidence="12">The sequence shown here is derived from an EMBL/GenBank/DDBJ whole genome shotgun (WGS) entry which is preliminary data.</text>
</comment>
<evidence type="ECO:0000256" key="5">
    <source>
        <dbReference type="ARBA" id="ARBA00022679"/>
    </source>
</evidence>
<dbReference type="InterPro" id="IPR003594">
    <property type="entry name" value="HATPase_dom"/>
</dbReference>
<evidence type="ECO:0000256" key="3">
    <source>
        <dbReference type="ARBA" id="ARBA00012438"/>
    </source>
</evidence>
<dbReference type="SUPFAM" id="SSF55874">
    <property type="entry name" value="ATPase domain of HSP90 chaperone/DNA topoisomerase II/histidine kinase"/>
    <property type="match status" value="1"/>
</dbReference>
<organism evidence="12 13">
    <name type="scientific">Acetobacter peroxydans</name>
    <dbReference type="NCBI Taxonomy" id="104098"/>
    <lineage>
        <taxon>Bacteria</taxon>
        <taxon>Pseudomonadati</taxon>
        <taxon>Pseudomonadota</taxon>
        <taxon>Alphaproteobacteria</taxon>
        <taxon>Acetobacterales</taxon>
        <taxon>Acetobacteraceae</taxon>
        <taxon>Acetobacter</taxon>
    </lineage>
</organism>
<dbReference type="InterPro" id="IPR003660">
    <property type="entry name" value="HAMP_dom"/>
</dbReference>
<dbReference type="PROSITE" id="PS50109">
    <property type="entry name" value="HIS_KIN"/>
    <property type="match status" value="1"/>
</dbReference>
<dbReference type="EC" id="2.7.13.3" evidence="3"/>
<keyword evidence="6" id="KW-0547">Nucleotide-binding</keyword>
<protein>
    <recommendedName>
        <fullName evidence="3">histidine kinase</fullName>
        <ecNumber evidence="3">2.7.13.3</ecNumber>
    </recommendedName>
</protein>
<dbReference type="InterPro" id="IPR036890">
    <property type="entry name" value="HATPase_C_sf"/>
</dbReference>
<evidence type="ECO:0000259" key="11">
    <source>
        <dbReference type="PROSITE" id="PS50885"/>
    </source>
</evidence>
<feature type="transmembrane region" description="Helical" evidence="9">
    <location>
        <begin position="304"/>
        <end position="328"/>
    </location>
</feature>
<gene>
    <name evidence="12" type="ORF">APE01nite_04470</name>
</gene>
<evidence type="ECO:0000256" key="7">
    <source>
        <dbReference type="ARBA" id="ARBA00022777"/>
    </source>
</evidence>
<dbReference type="AlphaFoldDB" id="A0A4Y3TUJ9"/>
<evidence type="ECO:0000256" key="4">
    <source>
        <dbReference type="ARBA" id="ARBA00022553"/>
    </source>
</evidence>
<dbReference type="PANTHER" id="PTHR41523:SF8">
    <property type="entry name" value="ETHYLENE RESPONSE SENSOR PROTEIN"/>
    <property type="match status" value="1"/>
</dbReference>
<sequence>MKVFLCLFVAIRHLLQSMLAMFGRFFSTTSARMRVLISLSAIPVMIIAATLALRNYRELMTGSAQRAVDAIQSLDQQFLHDTDRLRSALETIGNMDLTPDQIVHALKLAETISGQRYCSLSILDEGGKPIASVVPQGPSCTDVEQLAPPGPVHGTLLEAVQKSGNMQDNGAFLRITVPAQFLDVPESHGYLMGIIQISRPSTYLRNSSGWEVFSDRANPMQAWLLMHNGELTPVCTDCRWETPPPDLVRTLQTQLETKGHGTVSLSSPQGGYALGAIAGGADILIATQQTPLEIEALRNMVFQIAAILFALAAGLVGVTLAANIVLVWPLRRLTYSVQKWQMEGVFDTRITRTMPLELQRLGQAFTRATRRLSRQENRLKKAVAHQALLMKEIHHRVKNNLQIVASLLNLQANQISNPEARAEFALARDRIRALATLHRTLYAEDTLTSLNMAVFLKELCEQTLHIAGAYEEGRVALDIDCDNFWMDPDQAVPLALIVTELVTNAIKYAFPDGQCGTITMRLHRDDDQVTLYIADDGIGFDFNEEHHAQGIGLRLIHGFVRQLRGVMDYSGQQGVQFTLTIPMKEDESAAAQDKA</sequence>